<evidence type="ECO:0000256" key="1">
    <source>
        <dbReference type="ARBA" id="ARBA00001970"/>
    </source>
</evidence>
<evidence type="ECO:0000256" key="14">
    <source>
        <dbReference type="ARBA" id="ARBA00023136"/>
    </source>
</evidence>
<reference evidence="24" key="2">
    <citation type="submission" date="2025-05" db="UniProtKB">
        <authorList>
            <consortium name="Ensembl"/>
        </authorList>
    </citation>
    <scope>IDENTIFICATION</scope>
</reference>
<evidence type="ECO:0000259" key="23">
    <source>
        <dbReference type="PROSITE" id="PS50939"/>
    </source>
</evidence>
<keyword evidence="8" id="KW-0479">Metal-binding</keyword>
<name>A0A8C3ZF45_9TELE</name>
<keyword evidence="14 22" id="KW-0472">Membrane</keyword>
<evidence type="ECO:0000256" key="15">
    <source>
        <dbReference type="ARBA" id="ARBA00024225"/>
    </source>
</evidence>
<gene>
    <name evidence="24" type="primary">CYBRD1</name>
</gene>
<evidence type="ECO:0000256" key="7">
    <source>
        <dbReference type="ARBA" id="ARBA00022692"/>
    </source>
</evidence>
<evidence type="ECO:0000256" key="18">
    <source>
        <dbReference type="ARBA" id="ARBA00047447"/>
    </source>
</evidence>
<dbReference type="Ensembl" id="ENSDCDT00010037935.1">
    <property type="protein sequence ID" value="ENSDCDP00010030557.1"/>
    <property type="gene ID" value="ENSDCDG00010019599.1"/>
</dbReference>
<keyword evidence="10" id="KW-0249">Electron transport</keyword>
<evidence type="ECO:0000256" key="11">
    <source>
        <dbReference type="ARBA" id="ARBA00022989"/>
    </source>
</evidence>
<comment type="catalytic activity">
    <reaction evidence="20">
        <text>Cu(2+)(out) + L-ascorbate(in) = Cu(+)(out) + monodehydro-L-ascorbate radical(in) + H(+)</text>
        <dbReference type="Rhea" id="RHEA:66656"/>
        <dbReference type="ChEBI" id="CHEBI:15378"/>
        <dbReference type="ChEBI" id="CHEBI:29036"/>
        <dbReference type="ChEBI" id="CHEBI:38290"/>
        <dbReference type="ChEBI" id="CHEBI:49552"/>
        <dbReference type="ChEBI" id="CHEBI:59513"/>
    </reaction>
    <physiologicalReaction direction="left-to-right" evidence="20">
        <dbReference type="Rhea" id="RHEA:66657"/>
    </physiologicalReaction>
</comment>
<dbReference type="OrthoDB" id="907479at2759"/>
<keyword evidence="7 22" id="KW-0812">Transmembrane</keyword>
<dbReference type="AlphaFoldDB" id="A0A8C3ZF45"/>
<feature type="region of interest" description="Disordered" evidence="21">
    <location>
        <begin position="227"/>
        <end position="257"/>
    </location>
</feature>
<evidence type="ECO:0000313" key="25">
    <source>
        <dbReference type="Proteomes" id="UP000694580"/>
    </source>
</evidence>
<comment type="subcellular location">
    <subcellularLocation>
        <location evidence="2">Apical cell membrane</location>
        <topology evidence="2">Multi-pass membrane protein</topology>
    </subcellularLocation>
</comment>
<keyword evidence="13" id="KW-0408">Iron</keyword>
<dbReference type="GO" id="GO:0016324">
    <property type="term" value="C:apical plasma membrane"/>
    <property type="evidence" value="ECO:0007669"/>
    <property type="project" value="UniProtKB-SubCell"/>
</dbReference>
<keyword evidence="6" id="KW-0349">Heme</keyword>
<dbReference type="GO" id="GO:0005765">
    <property type="term" value="C:lysosomal membrane"/>
    <property type="evidence" value="ECO:0007669"/>
    <property type="project" value="TreeGrafter"/>
</dbReference>
<evidence type="ECO:0000256" key="8">
    <source>
        <dbReference type="ARBA" id="ARBA00022723"/>
    </source>
</evidence>
<keyword evidence="5" id="KW-1003">Cell membrane</keyword>
<comment type="cofactor">
    <cofactor evidence="1">
        <name>heme b</name>
        <dbReference type="ChEBI" id="CHEBI:60344"/>
    </cofactor>
</comment>
<reference evidence="24 25" key="1">
    <citation type="submission" date="2020-06" db="EMBL/GenBank/DDBJ databases">
        <authorList>
            <consortium name="Wellcome Sanger Institute Data Sharing"/>
        </authorList>
    </citation>
    <scope>NUCLEOTIDE SEQUENCE [LARGE SCALE GENOMIC DNA]</scope>
</reference>
<dbReference type="GeneTree" id="ENSGT00950000183197"/>
<dbReference type="Gene3D" id="1.20.120.1770">
    <property type="match status" value="1"/>
</dbReference>
<feature type="compositionally biased region" description="Basic and acidic residues" evidence="21">
    <location>
        <begin position="247"/>
        <end position="257"/>
    </location>
</feature>
<feature type="transmembrane region" description="Helical" evidence="22">
    <location>
        <begin position="156"/>
        <end position="176"/>
    </location>
</feature>
<sequence length="257" mass="28172">MQRVRQLLVSLAAAVAVGSAAVGFVLRWVLHYKEGLGWDGGPAEFNWHPVLVVIGLVFLQGVAITVYRIPWTWTCSKLRMKFIHAGLNVLAFALTVTSLVAVFDFHNAQRIPNMYSLHSWVGLAAVLLYALQLVLGLVVYLVPITPGNLRAAFMPVHIYSGIFIFATVIATTLMGITEKLIFGLRDPPYRDSPPEAVLVNVLGLLVIVFAGLVVWIVTRPSWKRPGENVPQTLSSGDNSNTATNMSLRDRGGKTEPK</sequence>
<feature type="transmembrane region" description="Helical" evidence="22">
    <location>
        <begin position="196"/>
        <end position="217"/>
    </location>
</feature>
<dbReference type="PANTHER" id="PTHR10106">
    <property type="entry name" value="CYTOCHROME B561-RELATED"/>
    <property type="match status" value="1"/>
</dbReference>
<feature type="domain" description="Cytochrome b561" evidence="23">
    <location>
        <begin position="13"/>
        <end position="218"/>
    </location>
</feature>
<keyword evidence="11 22" id="KW-1133">Transmembrane helix</keyword>
<dbReference type="GO" id="GO:0046872">
    <property type="term" value="F:metal ion binding"/>
    <property type="evidence" value="ECO:0007669"/>
    <property type="project" value="UniProtKB-KW"/>
</dbReference>
<evidence type="ECO:0000256" key="5">
    <source>
        <dbReference type="ARBA" id="ARBA00022475"/>
    </source>
</evidence>
<accession>A0A8C3ZF45</accession>
<evidence type="ECO:0000256" key="6">
    <source>
        <dbReference type="ARBA" id="ARBA00022617"/>
    </source>
</evidence>
<dbReference type="SMART" id="SM00665">
    <property type="entry name" value="B561"/>
    <property type="match status" value="1"/>
</dbReference>
<feature type="transmembrane region" description="Helical" evidence="22">
    <location>
        <begin position="82"/>
        <end position="103"/>
    </location>
</feature>
<evidence type="ECO:0000256" key="9">
    <source>
        <dbReference type="ARBA" id="ARBA00022967"/>
    </source>
</evidence>
<evidence type="ECO:0000256" key="4">
    <source>
        <dbReference type="ARBA" id="ARBA00022448"/>
    </source>
</evidence>
<feature type="transmembrane region" description="Helical" evidence="22">
    <location>
        <begin position="123"/>
        <end position="144"/>
    </location>
</feature>
<dbReference type="PANTHER" id="PTHR10106:SF12">
    <property type="entry name" value="PLASMA MEMBRANE ASCORBATE-DEPENDENT REDUCTASE CYBRD1"/>
    <property type="match status" value="1"/>
</dbReference>
<dbReference type="FunFam" id="1.20.120.1770:FF:000001">
    <property type="entry name" value="Cytochrome b reductase 1"/>
    <property type="match status" value="1"/>
</dbReference>
<evidence type="ECO:0000313" key="24">
    <source>
        <dbReference type="Ensembl" id="ENSDCDP00010014014.1"/>
    </source>
</evidence>
<feature type="compositionally biased region" description="Polar residues" evidence="21">
    <location>
        <begin position="229"/>
        <end position="246"/>
    </location>
</feature>
<keyword evidence="9" id="KW-1278">Translocase</keyword>
<evidence type="ECO:0000256" key="3">
    <source>
        <dbReference type="ARBA" id="ARBA00011738"/>
    </source>
</evidence>
<evidence type="ECO:0000256" key="22">
    <source>
        <dbReference type="SAM" id="Phobius"/>
    </source>
</evidence>
<proteinExistence type="predicted"/>
<evidence type="ECO:0000256" key="2">
    <source>
        <dbReference type="ARBA" id="ARBA00004424"/>
    </source>
</evidence>
<dbReference type="PROSITE" id="PS50939">
    <property type="entry name" value="CYTOCHROME_B561"/>
    <property type="match status" value="1"/>
</dbReference>
<feature type="transmembrane region" description="Helical" evidence="22">
    <location>
        <begin position="47"/>
        <end position="70"/>
    </location>
</feature>
<evidence type="ECO:0000256" key="21">
    <source>
        <dbReference type="SAM" id="MobiDB-lite"/>
    </source>
</evidence>
<dbReference type="InterPro" id="IPR043205">
    <property type="entry name" value="CYB561/CYBRD1-like"/>
</dbReference>
<organism evidence="24 25">
    <name type="scientific">Denticeps clupeoides</name>
    <name type="common">denticle herring</name>
    <dbReference type="NCBI Taxonomy" id="299321"/>
    <lineage>
        <taxon>Eukaryota</taxon>
        <taxon>Metazoa</taxon>
        <taxon>Chordata</taxon>
        <taxon>Craniata</taxon>
        <taxon>Vertebrata</taxon>
        <taxon>Euteleostomi</taxon>
        <taxon>Actinopterygii</taxon>
        <taxon>Neopterygii</taxon>
        <taxon>Teleostei</taxon>
        <taxon>Clupei</taxon>
        <taxon>Clupeiformes</taxon>
        <taxon>Denticipitoidei</taxon>
        <taxon>Denticipitidae</taxon>
        <taxon>Denticeps</taxon>
    </lineage>
</organism>
<dbReference type="Pfam" id="PF03188">
    <property type="entry name" value="Cytochrom_B561"/>
    <property type="match status" value="1"/>
</dbReference>
<evidence type="ECO:0000256" key="12">
    <source>
        <dbReference type="ARBA" id="ARBA00023002"/>
    </source>
</evidence>
<evidence type="ECO:0000256" key="16">
    <source>
        <dbReference type="ARBA" id="ARBA00024244"/>
    </source>
</evidence>
<dbReference type="GO" id="GO:0140571">
    <property type="term" value="F:transmembrane ascorbate ferrireductase activity"/>
    <property type="evidence" value="ECO:0007669"/>
    <property type="project" value="UniProtKB-EC"/>
</dbReference>
<dbReference type="Ensembl" id="ENSDCDT00010014780.1">
    <property type="protein sequence ID" value="ENSDCDP00010014014.1"/>
    <property type="gene ID" value="ENSDCDG00010006437.1"/>
</dbReference>
<dbReference type="InterPro" id="IPR006593">
    <property type="entry name" value="Cyt_b561/ferric_Rdtase_TM"/>
</dbReference>
<keyword evidence="25" id="KW-1185">Reference proteome</keyword>
<evidence type="ECO:0000256" key="17">
    <source>
        <dbReference type="ARBA" id="ARBA00031718"/>
    </source>
</evidence>
<evidence type="ECO:0000256" key="19">
    <source>
        <dbReference type="ARBA" id="ARBA00048457"/>
    </source>
</evidence>
<comment type="subunit">
    <text evidence="3">Homodimer.</text>
</comment>
<comment type="catalytic activity">
    <reaction evidence="19">
        <text>Fe(3+)(out) + L-ascorbate(in) = monodehydro-L-ascorbate radical(in) + Fe(2+)(out) + H(+)</text>
        <dbReference type="Rhea" id="RHEA:30403"/>
        <dbReference type="ChEBI" id="CHEBI:15378"/>
        <dbReference type="ChEBI" id="CHEBI:29033"/>
        <dbReference type="ChEBI" id="CHEBI:29034"/>
        <dbReference type="ChEBI" id="CHEBI:38290"/>
        <dbReference type="ChEBI" id="CHEBI:59513"/>
        <dbReference type="EC" id="7.2.1.3"/>
    </reaction>
    <physiologicalReaction direction="left-to-right" evidence="19">
        <dbReference type="Rhea" id="RHEA:30404"/>
    </physiologicalReaction>
</comment>
<dbReference type="Proteomes" id="UP000694580">
    <property type="component" value="Chromosome 9"/>
</dbReference>
<evidence type="ECO:0000256" key="13">
    <source>
        <dbReference type="ARBA" id="ARBA00023004"/>
    </source>
</evidence>
<evidence type="ECO:0000256" key="20">
    <source>
        <dbReference type="ARBA" id="ARBA00049459"/>
    </source>
</evidence>
<comment type="catalytic activity">
    <reaction evidence="18">
        <text>monodehydro-L-ascorbate radical(out) + L-ascorbate(in) = monodehydro-L-ascorbate radical(in) + L-ascorbate(out)</text>
        <dbReference type="Rhea" id="RHEA:66524"/>
        <dbReference type="ChEBI" id="CHEBI:38290"/>
        <dbReference type="ChEBI" id="CHEBI:59513"/>
    </reaction>
    <physiologicalReaction direction="left-to-right" evidence="18">
        <dbReference type="Rhea" id="RHEA:66525"/>
    </physiologicalReaction>
</comment>
<dbReference type="EC" id="7.2.1.3" evidence="15"/>
<protein>
    <recommendedName>
        <fullName evidence="16">Plasma membrane ascorbate-dependent reductase CYBRD1</fullName>
        <ecNumber evidence="15">7.2.1.3</ecNumber>
    </recommendedName>
    <alternativeName>
        <fullName evidence="17">Cytochrome b reductase 1</fullName>
    </alternativeName>
</protein>
<keyword evidence="12" id="KW-0560">Oxidoreductase</keyword>
<keyword evidence="4" id="KW-0813">Transport</keyword>
<evidence type="ECO:0000256" key="10">
    <source>
        <dbReference type="ARBA" id="ARBA00022982"/>
    </source>
</evidence>